<dbReference type="PANTHER" id="PTHR12786:SF2">
    <property type="entry name" value="SPLICING FACTOR 3A SUBUNIT 3"/>
    <property type="match status" value="1"/>
</dbReference>
<evidence type="ECO:0000256" key="6">
    <source>
        <dbReference type="ARBA" id="ARBA00022771"/>
    </source>
</evidence>
<evidence type="ECO:0000256" key="1">
    <source>
        <dbReference type="ARBA" id="ARBA00004123"/>
    </source>
</evidence>
<proteinExistence type="inferred from homology"/>
<evidence type="ECO:0000256" key="3">
    <source>
        <dbReference type="ARBA" id="ARBA00022553"/>
    </source>
</evidence>
<evidence type="ECO:0000256" key="8">
    <source>
        <dbReference type="ARBA" id="ARBA00023187"/>
    </source>
</evidence>
<accession>A0A4D9DC70</accession>
<dbReference type="Pfam" id="PF11931">
    <property type="entry name" value="SF3a60_Prp9_C"/>
    <property type="match status" value="1"/>
</dbReference>
<keyword evidence="7" id="KW-0862">Zinc</keyword>
<keyword evidence="5" id="KW-0479">Metal-binding</keyword>
<keyword evidence="8" id="KW-0508">mRNA splicing</keyword>
<dbReference type="InterPro" id="IPR000690">
    <property type="entry name" value="Matrin/U1-C_Znf_C2H2"/>
</dbReference>
<feature type="compositionally biased region" description="Basic and acidic residues" evidence="10">
    <location>
        <begin position="376"/>
        <end position="394"/>
    </location>
</feature>
<sequence>MSGLTLERARANHEDIEAYEAAIVAILEDKPRTAKERVWQQHRVSNLIEQIQGRSKDLEGIYEDLHGTMKEELATLRGRDAFPSFYARVDHAKEYHQKHPDVPVKHHPPVQDEAEPRVCFSGEEVFGKYLDLQASHMEFYALPQTPKWDYQTYLSRLADFSVVPAGKKNAAWARYVHNLYNYLLSFIQRTQPLLNVEEILDGNVDGGEEGATKKAEAAFEALWQAGKLPGGWPVPAQGGGEEKGTENTKEVDLRGFRTAKELEVVGMDRLKAGLKALGMKCGGTLEERAARLFATKGKKKEEIDPKLLAGNGKKKSKAEGNGPTSNGNGQGVGTDKEGGKGGEDAKKQCARWEFRIDLLVKEVLREVVEATKKFVEKKQTRTKEETETELRQEEEGLLPGLRGEGEEEEEDEEEDEDEDGPIYNPLNLPLGYDGKPIPYWLYKLHGLGVEYKCEICGNHSYWGRRAFDRHFQEWRHAHGMRCLKIPNTKHFHDITTIKDALALYDRIKEQLKGEVYDAEVEEEFEDSEGNVLNRRTFQDLARQGLL</sequence>
<evidence type="ECO:0000256" key="2">
    <source>
        <dbReference type="ARBA" id="ARBA00008776"/>
    </source>
</evidence>
<evidence type="ECO:0000256" key="4">
    <source>
        <dbReference type="ARBA" id="ARBA00022664"/>
    </source>
</evidence>
<evidence type="ECO:0000256" key="9">
    <source>
        <dbReference type="ARBA" id="ARBA00023242"/>
    </source>
</evidence>
<dbReference type="EMBL" id="SDOX01000009">
    <property type="protein sequence ID" value="TFJ86139.1"/>
    <property type="molecule type" value="Genomic_DNA"/>
</dbReference>
<comment type="similarity">
    <text evidence="2">Belongs to the SF3A3 family.</text>
</comment>
<feature type="domain" description="Matrin-type" evidence="11">
    <location>
        <begin position="451"/>
        <end position="482"/>
    </location>
</feature>
<dbReference type="PROSITE" id="PS50171">
    <property type="entry name" value="ZF_MATRIN"/>
    <property type="match status" value="1"/>
</dbReference>
<organism evidence="12 13">
    <name type="scientific">Nannochloropsis salina CCMP1776</name>
    <dbReference type="NCBI Taxonomy" id="1027361"/>
    <lineage>
        <taxon>Eukaryota</taxon>
        <taxon>Sar</taxon>
        <taxon>Stramenopiles</taxon>
        <taxon>Ochrophyta</taxon>
        <taxon>Eustigmatophyceae</taxon>
        <taxon>Eustigmatales</taxon>
        <taxon>Monodopsidaceae</taxon>
        <taxon>Microchloropsis</taxon>
        <taxon>Microchloropsis salina</taxon>
    </lineage>
</organism>
<comment type="subcellular location">
    <subcellularLocation>
        <location evidence="1">Nucleus</location>
    </subcellularLocation>
</comment>
<dbReference type="GO" id="GO:0003723">
    <property type="term" value="F:RNA binding"/>
    <property type="evidence" value="ECO:0007669"/>
    <property type="project" value="InterPro"/>
</dbReference>
<dbReference type="GO" id="GO:0008270">
    <property type="term" value="F:zinc ion binding"/>
    <property type="evidence" value="ECO:0007669"/>
    <property type="project" value="UniProtKB-KW"/>
</dbReference>
<comment type="caution">
    <text evidence="12">The sequence shown here is derived from an EMBL/GenBank/DDBJ whole genome shotgun (WGS) entry which is preliminary data.</text>
</comment>
<dbReference type="GO" id="GO:0005681">
    <property type="term" value="C:spliceosomal complex"/>
    <property type="evidence" value="ECO:0007669"/>
    <property type="project" value="InterPro"/>
</dbReference>
<dbReference type="GO" id="GO:0000398">
    <property type="term" value="P:mRNA splicing, via spliceosome"/>
    <property type="evidence" value="ECO:0007669"/>
    <property type="project" value="InterPro"/>
</dbReference>
<evidence type="ECO:0000313" key="13">
    <source>
        <dbReference type="Proteomes" id="UP000355283"/>
    </source>
</evidence>
<keyword evidence="6" id="KW-0863">Zinc-finger</keyword>
<evidence type="ECO:0000259" key="11">
    <source>
        <dbReference type="PROSITE" id="PS50171"/>
    </source>
</evidence>
<keyword evidence="13" id="KW-1185">Reference proteome</keyword>
<feature type="region of interest" description="Disordered" evidence="10">
    <location>
        <begin position="376"/>
        <end position="426"/>
    </location>
</feature>
<evidence type="ECO:0000256" key="7">
    <source>
        <dbReference type="ARBA" id="ARBA00022833"/>
    </source>
</evidence>
<gene>
    <name evidence="12" type="ORF">NSK_002347</name>
</gene>
<dbReference type="InterPro" id="IPR051421">
    <property type="entry name" value="RNA_Proc_DNA_Dmg_Regulator"/>
</dbReference>
<dbReference type="AlphaFoldDB" id="A0A4D9DC70"/>
<dbReference type="InterPro" id="IPR025086">
    <property type="entry name" value="SDE2/SF3A3_SAP"/>
</dbReference>
<keyword evidence="4" id="KW-0507">mRNA processing</keyword>
<keyword evidence="3" id="KW-0597">Phosphoprotein</keyword>
<evidence type="ECO:0000256" key="10">
    <source>
        <dbReference type="SAM" id="MobiDB-lite"/>
    </source>
</evidence>
<protein>
    <recommendedName>
        <fullName evidence="11">Matrin-type domain-containing protein</fullName>
    </recommendedName>
</protein>
<dbReference type="InterPro" id="IPR024598">
    <property type="entry name" value="SF3a60/Prp9_C"/>
</dbReference>
<reference evidence="12 13" key="1">
    <citation type="submission" date="2019-01" db="EMBL/GenBank/DDBJ databases">
        <title>Nuclear Genome Assembly of the Microalgal Biofuel strain Nannochloropsis salina CCMP1776.</title>
        <authorList>
            <person name="Hovde B."/>
        </authorList>
    </citation>
    <scope>NUCLEOTIDE SEQUENCE [LARGE SCALE GENOMIC DNA]</scope>
    <source>
        <strain evidence="12 13">CCMP1776</strain>
    </source>
</reference>
<dbReference type="Pfam" id="PF12108">
    <property type="entry name" value="SF3a60_bindingd"/>
    <property type="match status" value="1"/>
</dbReference>
<dbReference type="OrthoDB" id="2160351at2759"/>
<dbReference type="InterPro" id="IPR021966">
    <property type="entry name" value="SF3a60_bindingd"/>
</dbReference>
<feature type="region of interest" description="Disordered" evidence="10">
    <location>
        <begin position="303"/>
        <end position="344"/>
    </location>
</feature>
<dbReference type="PANTHER" id="PTHR12786">
    <property type="entry name" value="SPLICING FACTOR SF3A-RELATED"/>
    <property type="match status" value="1"/>
</dbReference>
<dbReference type="InterPro" id="IPR031774">
    <property type="entry name" value="SF3A3_dom"/>
</dbReference>
<feature type="compositionally biased region" description="Acidic residues" evidence="10">
    <location>
        <begin position="405"/>
        <end position="420"/>
    </location>
</feature>
<evidence type="ECO:0000313" key="12">
    <source>
        <dbReference type="EMBL" id="TFJ86139.1"/>
    </source>
</evidence>
<keyword evidence="9" id="KW-0539">Nucleus</keyword>
<dbReference type="Pfam" id="PF13297">
    <property type="entry name" value="SDE2_2C"/>
    <property type="match status" value="1"/>
</dbReference>
<dbReference type="Proteomes" id="UP000355283">
    <property type="component" value="Unassembled WGS sequence"/>
</dbReference>
<dbReference type="Pfam" id="PF16837">
    <property type="entry name" value="SF3A3"/>
    <property type="match status" value="1"/>
</dbReference>
<feature type="compositionally biased region" description="Basic and acidic residues" evidence="10">
    <location>
        <begin position="334"/>
        <end position="344"/>
    </location>
</feature>
<name>A0A4D9DC70_9STRA</name>
<evidence type="ECO:0000256" key="5">
    <source>
        <dbReference type="ARBA" id="ARBA00022723"/>
    </source>
</evidence>